<comment type="caution">
    <text evidence="1">The sequence shown here is derived from an EMBL/GenBank/DDBJ whole genome shotgun (WGS) entry which is preliminary data.</text>
</comment>
<evidence type="ECO:0000313" key="1">
    <source>
        <dbReference type="EMBL" id="KAL3232181.1"/>
    </source>
</evidence>
<organism evidence="1 2">
    <name type="scientific">Nakaseomyces bracarensis</name>
    <dbReference type="NCBI Taxonomy" id="273131"/>
    <lineage>
        <taxon>Eukaryota</taxon>
        <taxon>Fungi</taxon>
        <taxon>Dikarya</taxon>
        <taxon>Ascomycota</taxon>
        <taxon>Saccharomycotina</taxon>
        <taxon>Saccharomycetes</taxon>
        <taxon>Saccharomycetales</taxon>
        <taxon>Saccharomycetaceae</taxon>
        <taxon>Nakaseomyces</taxon>
    </lineage>
</organism>
<dbReference type="Proteomes" id="UP001623330">
    <property type="component" value="Unassembled WGS sequence"/>
</dbReference>
<accession>A0ABR4NTX6</accession>
<keyword evidence="2" id="KW-1185">Reference proteome</keyword>
<reference evidence="1 2" key="1">
    <citation type="submission" date="2024-05" db="EMBL/GenBank/DDBJ databases">
        <title>Long read based assembly of the Candida bracarensis genome reveals expanded adhesin content.</title>
        <authorList>
            <person name="Marcet-Houben M."/>
            <person name="Ksiezopolska E."/>
            <person name="Gabaldon T."/>
        </authorList>
    </citation>
    <scope>NUCLEOTIDE SEQUENCE [LARGE SCALE GENOMIC DNA]</scope>
    <source>
        <strain evidence="1 2">CBM6</strain>
    </source>
</reference>
<sequence>MEMSMDDWIVNSSTIFVSRDEIDTFRSLELLSLNDESDQEETTTISRIGKSYESIFQERDIYAMQCKHFETSKKLYIPRSFQHHKLSKIMRINYELQGYELRKNFQCPKSACLENHEDIISDSSSHSSSHIEQQNLTNLVTYRYMRVNKSANKNAYKKQVMCRLCAGVNWVDTTNYFKHLFLAHGLISRFDKSTSWYQRQHKKLITREKIENYFTFYVECIRSHDLKFCRDIFQLLQFEALPVPLRYYSDLMKSGFRRTHVMCPYCKRYIRIGWCEHDEIIRRQFEDFESFNISTFKEYARLSYVQTRKRDEVEGLYENYFVHYIECNFSKYESTCLYVSFMN</sequence>
<protein>
    <submittedName>
        <fullName evidence="1">Protein ECM8</fullName>
    </submittedName>
</protein>
<evidence type="ECO:0000313" key="2">
    <source>
        <dbReference type="Proteomes" id="UP001623330"/>
    </source>
</evidence>
<proteinExistence type="predicted"/>
<name>A0ABR4NTX6_9SACH</name>
<gene>
    <name evidence="1" type="ORF">RNJ44_04097</name>
</gene>
<dbReference type="EMBL" id="JBEVYD010000005">
    <property type="protein sequence ID" value="KAL3232181.1"/>
    <property type="molecule type" value="Genomic_DNA"/>
</dbReference>